<protein>
    <recommendedName>
        <fullName evidence="1">DUF7083 domain-containing protein</fullName>
    </recommendedName>
</protein>
<accession>A0A183UFJ4</accession>
<dbReference type="Proteomes" id="UP000050794">
    <property type="component" value="Unassembled WGS sequence"/>
</dbReference>
<organism evidence="3 4">
    <name type="scientific">Toxocara canis</name>
    <name type="common">Canine roundworm</name>
    <dbReference type="NCBI Taxonomy" id="6265"/>
    <lineage>
        <taxon>Eukaryota</taxon>
        <taxon>Metazoa</taxon>
        <taxon>Ecdysozoa</taxon>
        <taxon>Nematoda</taxon>
        <taxon>Chromadorea</taxon>
        <taxon>Rhabditida</taxon>
        <taxon>Spirurina</taxon>
        <taxon>Ascaridomorpha</taxon>
        <taxon>Ascaridoidea</taxon>
        <taxon>Toxocaridae</taxon>
        <taxon>Toxocara</taxon>
    </lineage>
</organism>
<reference evidence="2 3" key="2">
    <citation type="submission" date="2018-11" db="EMBL/GenBank/DDBJ databases">
        <authorList>
            <consortium name="Pathogen Informatics"/>
        </authorList>
    </citation>
    <scope>NUCLEOTIDE SEQUENCE [LARGE SCALE GENOMIC DNA]</scope>
</reference>
<evidence type="ECO:0000313" key="3">
    <source>
        <dbReference type="Proteomes" id="UP000050794"/>
    </source>
</evidence>
<dbReference type="InterPro" id="IPR055510">
    <property type="entry name" value="DUF7083"/>
</dbReference>
<dbReference type="Pfam" id="PF23309">
    <property type="entry name" value="DUF7083"/>
    <property type="match status" value="1"/>
</dbReference>
<name>A0A183UFJ4_TOXCA</name>
<reference evidence="4" key="1">
    <citation type="submission" date="2016-06" db="UniProtKB">
        <authorList>
            <consortium name="WormBaseParasite"/>
        </authorList>
    </citation>
    <scope>IDENTIFICATION</scope>
</reference>
<proteinExistence type="predicted"/>
<dbReference type="EMBL" id="UYWY01019647">
    <property type="protein sequence ID" value="VDM38585.1"/>
    <property type="molecule type" value="Genomic_DNA"/>
</dbReference>
<dbReference type="WBParaSite" id="TCNE_0000726401-mRNA-1">
    <property type="protein sequence ID" value="TCNE_0000726401-mRNA-1"/>
    <property type="gene ID" value="TCNE_0000726401"/>
</dbReference>
<evidence type="ECO:0000259" key="1">
    <source>
        <dbReference type="Pfam" id="PF23309"/>
    </source>
</evidence>
<feature type="domain" description="DUF7083" evidence="1">
    <location>
        <begin position="72"/>
        <end position="153"/>
    </location>
</feature>
<evidence type="ECO:0000313" key="4">
    <source>
        <dbReference type="WBParaSite" id="TCNE_0000726401-mRNA-1"/>
    </source>
</evidence>
<gene>
    <name evidence="2" type="ORF">TCNE_LOCUS7264</name>
</gene>
<sequence>MRPGQEEARLQKIEGEDLPAILEAQEERQQQMLEAVLEVENQQQQALLERVEQILTAIGPTASRASAAEFVTNALSTRLPEFIHDPDNGCTYDEDAVAEDGSALDEAERARLIVSKLDAAAYARFTNQILPKRASELCFDDNVKTLKELFGHNTSVFARHYTYLRTQHNGEPFSYYTGTAIRRHETAEFNAITPEQAKCLIQSVYYRLIRTPQFWALKRSSVGNKEIMIVERLAKDKIDEGYDLRKQLTICYYRNEYLKIFLKFFLWVRLAVISPQLCNPIKFLGDTERCCLLASEKGLFLSAVHLSSNESTAQPMVASTELADSEQRFRRLYWIAMEKRRNELRRHLELQLQ</sequence>
<evidence type="ECO:0000313" key="2">
    <source>
        <dbReference type="EMBL" id="VDM38585.1"/>
    </source>
</evidence>
<keyword evidence="3" id="KW-1185">Reference proteome</keyword>
<dbReference type="AlphaFoldDB" id="A0A183UFJ4"/>